<evidence type="ECO:0000313" key="2">
    <source>
        <dbReference type="Proteomes" id="UP001152622"/>
    </source>
</evidence>
<dbReference type="AlphaFoldDB" id="A0A9Q1IM26"/>
<dbReference type="EMBL" id="JAINUF010000012">
    <property type="protein sequence ID" value="KAJ8345657.1"/>
    <property type="molecule type" value="Genomic_DNA"/>
</dbReference>
<dbReference type="OrthoDB" id="10517511at2759"/>
<dbReference type="Proteomes" id="UP001152622">
    <property type="component" value="Chromosome 12"/>
</dbReference>
<comment type="caution">
    <text evidence="1">The sequence shown here is derived from an EMBL/GenBank/DDBJ whole genome shotgun (WGS) entry which is preliminary data.</text>
</comment>
<keyword evidence="2" id="KW-1185">Reference proteome</keyword>
<accession>A0A9Q1IM26</accession>
<evidence type="ECO:0000313" key="1">
    <source>
        <dbReference type="EMBL" id="KAJ8345657.1"/>
    </source>
</evidence>
<name>A0A9Q1IM26_SYNKA</name>
<organism evidence="1 2">
    <name type="scientific">Synaphobranchus kaupii</name>
    <name type="common">Kaup's arrowtooth eel</name>
    <dbReference type="NCBI Taxonomy" id="118154"/>
    <lineage>
        <taxon>Eukaryota</taxon>
        <taxon>Metazoa</taxon>
        <taxon>Chordata</taxon>
        <taxon>Craniata</taxon>
        <taxon>Vertebrata</taxon>
        <taxon>Euteleostomi</taxon>
        <taxon>Actinopterygii</taxon>
        <taxon>Neopterygii</taxon>
        <taxon>Teleostei</taxon>
        <taxon>Anguilliformes</taxon>
        <taxon>Synaphobranchidae</taxon>
        <taxon>Synaphobranchus</taxon>
    </lineage>
</organism>
<proteinExistence type="predicted"/>
<protein>
    <submittedName>
        <fullName evidence="1">Uncharacterized protein</fullName>
    </submittedName>
</protein>
<sequence>MNRSVPNLSGKIVRSDARVGCGPQRRGASEDWQCLFSRSFVAMPKTLAPRRNAILQRSLGIKGASTRVTCHQEFTDAPVRHRVPIARASESLGPAHSPRRRSCDGRLAFFCCWSHVIKQVSVCSVGFPDVCGTDRASHAVY</sequence>
<gene>
    <name evidence="1" type="ORF">SKAU_G00298500</name>
</gene>
<reference evidence="1" key="1">
    <citation type="journal article" date="2023" name="Science">
        <title>Genome structures resolve the early diversification of teleost fishes.</title>
        <authorList>
            <person name="Parey E."/>
            <person name="Louis A."/>
            <person name="Montfort J."/>
            <person name="Bouchez O."/>
            <person name="Roques C."/>
            <person name="Iampietro C."/>
            <person name="Lluch J."/>
            <person name="Castinel A."/>
            <person name="Donnadieu C."/>
            <person name="Desvignes T."/>
            <person name="Floi Bucao C."/>
            <person name="Jouanno E."/>
            <person name="Wen M."/>
            <person name="Mejri S."/>
            <person name="Dirks R."/>
            <person name="Jansen H."/>
            <person name="Henkel C."/>
            <person name="Chen W.J."/>
            <person name="Zahm M."/>
            <person name="Cabau C."/>
            <person name="Klopp C."/>
            <person name="Thompson A.W."/>
            <person name="Robinson-Rechavi M."/>
            <person name="Braasch I."/>
            <person name="Lecointre G."/>
            <person name="Bobe J."/>
            <person name="Postlethwait J.H."/>
            <person name="Berthelot C."/>
            <person name="Roest Crollius H."/>
            <person name="Guiguen Y."/>
        </authorList>
    </citation>
    <scope>NUCLEOTIDE SEQUENCE</scope>
    <source>
        <strain evidence="1">WJC10195</strain>
    </source>
</reference>